<protein>
    <submittedName>
        <fullName evidence="1">Uncharacterized protein</fullName>
    </submittedName>
</protein>
<dbReference type="AlphaFoldDB" id="A0A4Y2L4T1"/>
<evidence type="ECO:0000313" key="1">
    <source>
        <dbReference type="EMBL" id="GBN09429.1"/>
    </source>
</evidence>
<dbReference type="EMBL" id="BGPR01005354">
    <property type="protein sequence ID" value="GBN09429.1"/>
    <property type="molecule type" value="Genomic_DNA"/>
</dbReference>
<proteinExistence type="predicted"/>
<gene>
    <name evidence="1" type="ORF">AVEN_64192_1</name>
</gene>
<organism evidence="1 2">
    <name type="scientific">Araneus ventricosus</name>
    <name type="common">Orbweaver spider</name>
    <name type="synonym">Epeira ventricosa</name>
    <dbReference type="NCBI Taxonomy" id="182803"/>
    <lineage>
        <taxon>Eukaryota</taxon>
        <taxon>Metazoa</taxon>
        <taxon>Ecdysozoa</taxon>
        <taxon>Arthropoda</taxon>
        <taxon>Chelicerata</taxon>
        <taxon>Arachnida</taxon>
        <taxon>Araneae</taxon>
        <taxon>Araneomorphae</taxon>
        <taxon>Entelegynae</taxon>
        <taxon>Araneoidea</taxon>
        <taxon>Araneidae</taxon>
        <taxon>Araneus</taxon>
    </lineage>
</organism>
<reference evidence="1 2" key="1">
    <citation type="journal article" date="2019" name="Sci. Rep.">
        <title>Orb-weaving spider Araneus ventricosus genome elucidates the spidroin gene catalogue.</title>
        <authorList>
            <person name="Kono N."/>
            <person name="Nakamura H."/>
            <person name="Ohtoshi R."/>
            <person name="Moran D.A.P."/>
            <person name="Shinohara A."/>
            <person name="Yoshida Y."/>
            <person name="Fujiwara M."/>
            <person name="Mori M."/>
            <person name="Tomita M."/>
            <person name="Arakawa K."/>
        </authorList>
    </citation>
    <scope>NUCLEOTIDE SEQUENCE [LARGE SCALE GENOMIC DNA]</scope>
</reference>
<comment type="caution">
    <text evidence="1">The sequence shown here is derived from an EMBL/GenBank/DDBJ whole genome shotgun (WGS) entry which is preliminary data.</text>
</comment>
<sequence length="166" mass="18552">MLQGIFAENGRAVVVVHLHRKGFPDMFPTLNCICICTKGWKLRWPGVKRSSFKHATFNITYGLPVTEIPHIPLFRKLSLYEARILNLNTEMHLWIVFTPSCASLMAAPREIIALSDSAALAEYLKTKGISLLSAEITLVSELPSRTISQRANALGNSVIDCSEKRR</sequence>
<evidence type="ECO:0000313" key="2">
    <source>
        <dbReference type="Proteomes" id="UP000499080"/>
    </source>
</evidence>
<name>A0A4Y2L4T1_ARAVE</name>
<keyword evidence="2" id="KW-1185">Reference proteome</keyword>
<accession>A0A4Y2L4T1</accession>
<dbReference type="Proteomes" id="UP000499080">
    <property type="component" value="Unassembled WGS sequence"/>
</dbReference>